<keyword evidence="1" id="KW-0732">Signal</keyword>
<sequence>MQRSVCTPLCAGTLVTAGGISWSHLSLCLFCLGCDRTAAAQEEKSGRSVALRKQTGRTKAGRHADLTLRCKVKVLTQGALLLHRLRRYDSFAVWRRPKRTKVGGVLCRCPPTSSLEDDEDDWCHPDEHSSRCQLREYREQMDIAQLTNDDLYKRYRVNHATLAYIIAQLDAASAPNTDRSQSLSTGYKVLITLRYLATGVIQLNTGDLHSIQAPSIDEPMYVNRMGYHSINTQVMLFSEKTRAIVIASSPSAVHPRMGCGKFSKETCFHRMTIFFWVIVGIPANAGSNNAQEACNSILKIVPEPTITNWATYSLMNRLKKPIELSVSQSSYAAPAAPTTAALCLPITSITASPASLANNFSNLISKTECPGLSVMQMILWLVSKA</sequence>
<organism evidence="2 3">
    <name type="scientific">Dreissena polymorpha</name>
    <name type="common">Zebra mussel</name>
    <name type="synonym">Mytilus polymorpha</name>
    <dbReference type="NCBI Taxonomy" id="45954"/>
    <lineage>
        <taxon>Eukaryota</taxon>
        <taxon>Metazoa</taxon>
        <taxon>Spiralia</taxon>
        <taxon>Lophotrochozoa</taxon>
        <taxon>Mollusca</taxon>
        <taxon>Bivalvia</taxon>
        <taxon>Autobranchia</taxon>
        <taxon>Heteroconchia</taxon>
        <taxon>Euheterodonta</taxon>
        <taxon>Imparidentia</taxon>
        <taxon>Neoheterodontei</taxon>
        <taxon>Myida</taxon>
        <taxon>Dreissenoidea</taxon>
        <taxon>Dreissenidae</taxon>
        <taxon>Dreissena</taxon>
    </lineage>
</organism>
<keyword evidence="3" id="KW-1185">Reference proteome</keyword>
<name>A0A9D4BZR7_DREPO</name>
<dbReference type="AlphaFoldDB" id="A0A9D4BZR7"/>
<reference evidence="2" key="2">
    <citation type="submission" date="2020-11" db="EMBL/GenBank/DDBJ databases">
        <authorList>
            <person name="McCartney M.A."/>
            <person name="Auch B."/>
            <person name="Kono T."/>
            <person name="Mallez S."/>
            <person name="Becker A."/>
            <person name="Gohl D.M."/>
            <person name="Silverstein K.A.T."/>
            <person name="Koren S."/>
            <person name="Bechman K.B."/>
            <person name="Herman A."/>
            <person name="Abrahante J.E."/>
            <person name="Garbe J."/>
        </authorList>
    </citation>
    <scope>NUCLEOTIDE SEQUENCE</scope>
    <source>
        <strain evidence="2">Duluth1</strain>
        <tissue evidence="2">Whole animal</tissue>
    </source>
</reference>
<dbReference type="EMBL" id="JAIWYP010000014">
    <property type="protein sequence ID" value="KAH3713917.1"/>
    <property type="molecule type" value="Genomic_DNA"/>
</dbReference>
<evidence type="ECO:0000313" key="2">
    <source>
        <dbReference type="EMBL" id="KAH3713917.1"/>
    </source>
</evidence>
<protein>
    <submittedName>
        <fullName evidence="2">Uncharacterized protein</fullName>
    </submittedName>
</protein>
<gene>
    <name evidence="2" type="ORF">DPMN_073720</name>
</gene>
<evidence type="ECO:0000256" key="1">
    <source>
        <dbReference type="SAM" id="SignalP"/>
    </source>
</evidence>
<comment type="caution">
    <text evidence="2">The sequence shown here is derived from an EMBL/GenBank/DDBJ whole genome shotgun (WGS) entry which is preliminary data.</text>
</comment>
<feature type="signal peptide" evidence="1">
    <location>
        <begin position="1"/>
        <end position="40"/>
    </location>
</feature>
<evidence type="ECO:0000313" key="3">
    <source>
        <dbReference type="Proteomes" id="UP000828390"/>
    </source>
</evidence>
<feature type="chain" id="PRO_5039327802" evidence="1">
    <location>
        <begin position="41"/>
        <end position="385"/>
    </location>
</feature>
<dbReference type="Proteomes" id="UP000828390">
    <property type="component" value="Unassembled WGS sequence"/>
</dbReference>
<reference evidence="2" key="1">
    <citation type="journal article" date="2019" name="bioRxiv">
        <title>The Genome of the Zebra Mussel, Dreissena polymorpha: A Resource for Invasive Species Research.</title>
        <authorList>
            <person name="McCartney M.A."/>
            <person name="Auch B."/>
            <person name="Kono T."/>
            <person name="Mallez S."/>
            <person name="Zhang Y."/>
            <person name="Obille A."/>
            <person name="Becker A."/>
            <person name="Abrahante J.E."/>
            <person name="Garbe J."/>
            <person name="Badalamenti J.P."/>
            <person name="Herman A."/>
            <person name="Mangelson H."/>
            <person name="Liachko I."/>
            <person name="Sullivan S."/>
            <person name="Sone E.D."/>
            <person name="Koren S."/>
            <person name="Silverstein K.A.T."/>
            <person name="Beckman K.B."/>
            <person name="Gohl D.M."/>
        </authorList>
    </citation>
    <scope>NUCLEOTIDE SEQUENCE</scope>
    <source>
        <strain evidence="2">Duluth1</strain>
        <tissue evidence="2">Whole animal</tissue>
    </source>
</reference>
<accession>A0A9D4BZR7</accession>
<proteinExistence type="predicted"/>